<dbReference type="GeneID" id="300103033"/>
<dbReference type="RefSeq" id="WP_031183004.1">
    <property type="nucleotide sequence ID" value="NZ_CP032230.1"/>
</dbReference>
<evidence type="ECO:0000313" key="3">
    <source>
        <dbReference type="EMBL" id="QBJ94508.1"/>
    </source>
</evidence>
<dbReference type="STRING" id="73044.GCA_000725795_04898"/>
<geneLocation type="plasmid" evidence="3">
    <name>unnamed</name>
</geneLocation>
<keyword evidence="3" id="KW-0614">Plasmid</keyword>
<name>A0A4P6U853_STRSO</name>
<dbReference type="KEGG" id="sseo:D0Z67_29510"/>
<protein>
    <submittedName>
        <fullName evidence="3">Uncharacterized protein</fullName>
    </submittedName>
</protein>
<organism evidence="3 4">
    <name type="scientific">Streptomyces seoulensis</name>
    <dbReference type="NCBI Taxonomy" id="73044"/>
    <lineage>
        <taxon>Bacteria</taxon>
        <taxon>Bacillati</taxon>
        <taxon>Actinomycetota</taxon>
        <taxon>Actinomycetes</taxon>
        <taxon>Kitasatosporales</taxon>
        <taxon>Streptomycetaceae</taxon>
        <taxon>Streptomyces</taxon>
    </lineage>
</organism>
<keyword evidence="2" id="KW-0812">Transmembrane</keyword>
<evidence type="ECO:0000313" key="4">
    <source>
        <dbReference type="Proteomes" id="UP000292547"/>
    </source>
</evidence>
<keyword evidence="2" id="KW-0472">Membrane</keyword>
<feature type="transmembrane region" description="Helical" evidence="2">
    <location>
        <begin position="26"/>
        <end position="44"/>
    </location>
</feature>
<accession>A0A4P6U853</accession>
<evidence type="ECO:0000256" key="1">
    <source>
        <dbReference type="SAM" id="MobiDB-lite"/>
    </source>
</evidence>
<evidence type="ECO:0000256" key="2">
    <source>
        <dbReference type="SAM" id="Phobius"/>
    </source>
</evidence>
<sequence length="82" mass="9270">MPEDDLTPTEQPAPPTAADKDLQREAVRFGMILVGAIVGTALWLPREYSQRAFRLIDVFKRDPKLAPEYDDGDEDDLPSIER</sequence>
<dbReference type="AlphaFoldDB" id="A0A4P6U853"/>
<keyword evidence="2" id="KW-1133">Transmembrane helix</keyword>
<keyword evidence="4" id="KW-1185">Reference proteome</keyword>
<feature type="region of interest" description="Disordered" evidence="1">
    <location>
        <begin position="1"/>
        <end position="21"/>
    </location>
</feature>
<gene>
    <name evidence="3" type="ORF">D0Z67_29510</name>
</gene>
<reference evidence="3 4" key="1">
    <citation type="submission" date="2018-08" db="EMBL/GenBank/DDBJ databases">
        <title>The complete genome sequence of Streptomyces seoulensis, a pioneer strain for nickel superoxide dismutase discovery.</title>
        <authorList>
            <person name="Shin J."/>
            <person name="Lee J.-S."/>
            <person name="Lee E.-J."/>
            <person name="Youn H.-D."/>
        </authorList>
    </citation>
    <scope>NUCLEOTIDE SEQUENCE [LARGE SCALE GENOMIC DNA]</scope>
    <source>
        <strain evidence="3 4">KCTC 9819</strain>
        <plasmid evidence="3 4">unnamed</plasmid>
    </source>
</reference>
<dbReference type="EMBL" id="CP032230">
    <property type="protein sequence ID" value="QBJ94508.1"/>
    <property type="molecule type" value="Genomic_DNA"/>
</dbReference>
<proteinExistence type="predicted"/>
<dbReference type="Proteomes" id="UP000292547">
    <property type="component" value="Plasmid unnamed"/>
</dbReference>